<reference evidence="3 4" key="1">
    <citation type="journal article" date="2016" name="Int. J. Syst. Evol. Microbiol.">
        <title>Caldimicrobium thiodismutans sp. nov., a sulfur-disproportionating bacterium isolated from a hot spring, and emended description of the genus Caldimicrobium.</title>
        <authorList>
            <person name="Kojima H."/>
            <person name="Umezawa K."/>
            <person name="Fukui M."/>
        </authorList>
    </citation>
    <scope>NUCLEOTIDE SEQUENCE [LARGE SCALE GENOMIC DNA]</scope>
    <source>
        <strain evidence="3 4">TF1</strain>
    </source>
</reference>
<dbReference type="AlphaFoldDB" id="A0A0U4W3Y8"/>
<evidence type="ECO:0000256" key="1">
    <source>
        <dbReference type="SAM" id="SignalP"/>
    </source>
</evidence>
<dbReference type="RefSeq" id="WP_068515385.1">
    <property type="nucleotide sequence ID" value="NZ_AP014945.1"/>
</dbReference>
<name>A0A0U4W3Y8_9BACT</name>
<dbReference type="Proteomes" id="UP000068196">
    <property type="component" value="Chromosome"/>
</dbReference>
<proteinExistence type="predicted"/>
<dbReference type="KEGG" id="cthi:THC_1438"/>
<evidence type="ECO:0000259" key="2">
    <source>
        <dbReference type="Pfam" id="PF16694"/>
    </source>
</evidence>
<accession>A0A0U4W3Y8</accession>
<feature type="chain" id="PRO_5006853106" evidence="1">
    <location>
        <begin position="22"/>
        <end position="158"/>
    </location>
</feature>
<feature type="domain" description="Cytochrome P460" evidence="2">
    <location>
        <begin position="29"/>
        <end position="154"/>
    </location>
</feature>
<protein>
    <submittedName>
        <fullName evidence="3">Cytochrome C</fullName>
    </submittedName>
</protein>
<dbReference type="OrthoDB" id="511546at2"/>
<keyword evidence="1" id="KW-0732">Signal</keyword>
<dbReference type="STRING" id="1653476.THC_1438"/>
<dbReference type="Pfam" id="PF16694">
    <property type="entry name" value="Cytochrome_P460"/>
    <property type="match status" value="1"/>
</dbReference>
<feature type="signal peptide" evidence="1">
    <location>
        <begin position="1"/>
        <end position="21"/>
    </location>
</feature>
<keyword evidence="4" id="KW-1185">Reference proteome</keyword>
<sequence length="158" mass="18618">MKRAILTIFALILGFPFLTNASGERKDFYKYWYHVKSMVIFDKKHPLYDPFFGIHHVYINKKGLKTVQNQGKRTFPEGTKIAIVFYNHKEDQGAFVEGEKRLEAYMIKNSKKYKNTDGWGYFAYDAKGNPIVKDMKVDCHNCHSQVKDQDFVFSLWKE</sequence>
<organism evidence="3 4">
    <name type="scientific">Caldimicrobium thiodismutans</name>
    <dbReference type="NCBI Taxonomy" id="1653476"/>
    <lineage>
        <taxon>Bacteria</taxon>
        <taxon>Pseudomonadati</taxon>
        <taxon>Thermodesulfobacteriota</taxon>
        <taxon>Thermodesulfobacteria</taxon>
        <taxon>Thermodesulfobacteriales</taxon>
        <taxon>Thermodesulfobacteriaceae</taxon>
        <taxon>Caldimicrobium</taxon>
    </lineage>
</organism>
<dbReference type="EMBL" id="AP014945">
    <property type="protein sequence ID" value="BAU23803.1"/>
    <property type="molecule type" value="Genomic_DNA"/>
</dbReference>
<evidence type="ECO:0000313" key="3">
    <source>
        <dbReference type="EMBL" id="BAU23803.1"/>
    </source>
</evidence>
<dbReference type="PATRIC" id="fig|1653476.3.peg.1492"/>
<gene>
    <name evidence="3" type="ORF">THC_1438</name>
</gene>
<dbReference type="InterPro" id="IPR038142">
    <property type="entry name" value="Cytochrome_P460_sp"/>
</dbReference>
<dbReference type="Gene3D" id="3.50.70.20">
    <property type="entry name" value="Cytochrome P460"/>
    <property type="match status" value="1"/>
</dbReference>
<evidence type="ECO:0000313" key="4">
    <source>
        <dbReference type="Proteomes" id="UP000068196"/>
    </source>
</evidence>
<dbReference type="InterPro" id="IPR032033">
    <property type="entry name" value="Cytochrome_P460"/>
</dbReference>
<dbReference type="CDD" id="cd20752">
    <property type="entry name" value="cyt_c'_beta"/>
    <property type="match status" value="1"/>
</dbReference>
<reference evidence="4" key="2">
    <citation type="journal article" date="2016" name="Int. J. Syst. Evol. Microbiol.">
        <title>Caldimicrobium thiodismutans sp. nov., a sulfur-disproportionating bacterium isolated from a hot spring.</title>
        <authorList>
            <person name="Kojima H."/>
            <person name="Umezawa K."/>
            <person name="Fukui M."/>
        </authorList>
    </citation>
    <scope>NUCLEOTIDE SEQUENCE [LARGE SCALE GENOMIC DNA]</scope>
    <source>
        <strain evidence="4">TF1</strain>
    </source>
</reference>